<dbReference type="PANTHER" id="PTHR32060">
    <property type="entry name" value="TAIL-SPECIFIC PROTEASE"/>
    <property type="match status" value="1"/>
</dbReference>
<dbReference type="PROSITE" id="PS50106">
    <property type="entry name" value="PDZ"/>
    <property type="match status" value="1"/>
</dbReference>
<dbReference type="EMBL" id="DRIG01000110">
    <property type="protein sequence ID" value="HEC79591.1"/>
    <property type="molecule type" value="Genomic_DNA"/>
</dbReference>
<dbReference type="GO" id="GO:0006508">
    <property type="term" value="P:proteolysis"/>
    <property type="evidence" value="ECO:0007669"/>
    <property type="project" value="UniProtKB-KW"/>
</dbReference>
<accession>A0A9C9EPN6</accession>
<gene>
    <name evidence="7" type="ORF">ENI34_10725</name>
</gene>
<dbReference type="Pfam" id="PF22694">
    <property type="entry name" value="CtpB_N-like"/>
    <property type="match status" value="1"/>
</dbReference>
<dbReference type="GO" id="GO:0004175">
    <property type="term" value="F:endopeptidase activity"/>
    <property type="evidence" value="ECO:0007669"/>
    <property type="project" value="TreeGrafter"/>
</dbReference>
<keyword evidence="3 5" id="KW-0378">Hydrolase</keyword>
<dbReference type="SUPFAM" id="SSF52096">
    <property type="entry name" value="ClpP/crotonase"/>
    <property type="match status" value="1"/>
</dbReference>
<dbReference type="Proteomes" id="UP000885826">
    <property type="component" value="Unassembled WGS sequence"/>
</dbReference>
<proteinExistence type="inferred from homology"/>
<evidence type="ECO:0000256" key="2">
    <source>
        <dbReference type="ARBA" id="ARBA00022670"/>
    </source>
</evidence>
<dbReference type="InterPro" id="IPR004447">
    <property type="entry name" value="Peptidase_S41A"/>
</dbReference>
<dbReference type="SMART" id="SM00245">
    <property type="entry name" value="TSPc"/>
    <property type="match status" value="1"/>
</dbReference>
<keyword evidence="2 5" id="KW-0645">Protease</keyword>
<dbReference type="InterPro" id="IPR036034">
    <property type="entry name" value="PDZ_sf"/>
</dbReference>
<dbReference type="InterPro" id="IPR029045">
    <property type="entry name" value="ClpP/crotonase-like_dom_sf"/>
</dbReference>
<dbReference type="InterPro" id="IPR055210">
    <property type="entry name" value="CtpA/B_N"/>
</dbReference>
<evidence type="ECO:0000256" key="1">
    <source>
        <dbReference type="ARBA" id="ARBA00009179"/>
    </source>
</evidence>
<dbReference type="CDD" id="cd07560">
    <property type="entry name" value="Peptidase_S41_CPP"/>
    <property type="match status" value="1"/>
</dbReference>
<dbReference type="SUPFAM" id="SSF50156">
    <property type="entry name" value="PDZ domain-like"/>
    <property type="match status" value="1"/>
</dbReference>
<dbReference type="Pfam" id="PF17820">
    <property type="entry name" value="PDZ_6"/>
    <property type="match status" value="1"/>
</dbReference>
<dbReference type="NCBIfam" id="TIGR00225">
    <property type="entry name" value="prc"/>
    <property type="match status" value="1"/>
</dbReference>
<evidence type="ECO:0000313" key="7">
    <source>
        <dbReference type="EMBL" id="HEC79591.1"/>
    </source>
</evidence>
<protein>
    <submittedName>
        <fullName evidence="7">S41 family peptidase</fullName>
    </submittedName>
</protein>
<dbReference type="Pfam" id="PF03572">
    <property type="entry name" value="Peptidase_S41"/>
    <property type="match status" value="1"/>
</dbReference>
<reference evidence="7" key="1">
    <citation type="journal article" date="2020" name="mSystems">
        <title>Genome- and Community-Level Interaction Insights into Carbon Utilization and Element Cycling Functions of Hydrothermarchaeota in Hydrothermal Sediment.</title>
        <authorList>
            <person name="Zhou Z."/>
            <person name="Liu Y."/>
            <person name="Xu W."/>
            <person name="Pan J."/>
            <person name="Luo Z.H."/>
            <person name="Li M."/>
        </authorList>
    </citation>
    <scope>NUCLEOTIDE SEQUENCE</scope>
    <source>
        <strain evidence="7">HyVt-388</strain>
    </source>
</reference>
<dbReference type="Gene3D" id="3.90.226.10">
    <property type="entry name" value="2-enoyl-CoA Hydratase, Chain A, domain 1"/>
    <property type="match status" value="1"/>
</dbReference>
<evidence type="ECO:0000256" key="5">
    <source>
        <dbReference type="RuleBase" id="RU004404"/>
    </source>
</evidence>
<dbReference type="SMART" id="SM00228">
    <property type="entry name" value="PDZ"/>
    <property type="match status" value="1"/>
</dbReference>
<evidence type="ECO:0000259" key="6">
    <source>
        <dbReference type="PROSITE" id="PS50106"/>
    </source>
</evidence>
<dbReference type="InterPro" id="IPR001478">
    <property type="entry name" value="PDZ"/>
</dbReference>
<evidence type="ECO:0000256" key="4">
    <source>
        <dbReference type="ARBA" id="ARBA00022825"/>
    </source>
</evidence>
<dbReference type="GO" id="GO:0007165">
    <property type="term" value="P:signal transduction"/>
    <property type="evidence" value="ECO:0007669"/>
    <property type="project" value="TreeGrafter"/>
</dbReference>
<name>A0A9C9EPN6_UNCW3</name>
<dbReference type="GO" id="GO:0008236">
    <property type="term" value="F:serine-type peptidase activity"/>
    <property type="evidence" value="ECO:0007669"/>
    <property type="project" value="UniProtKB-KW"/>
</dbReference>
<comment type="caution">
    <text evidence="7">The sequence shown here is derived from an EMBL/GenBank/DDBJ whole genome shotgun (WGS) entry which is preliminary data.</text>
</comment>
<evidence type="ECO:0000256" key="3">
    <source>
        <dbReference type="ARBA" id="ARBA00022801"/>
    </source>
</evidence>
<evidence type="ECO:0000313" key="8">
    <source>
        <dbReference type="Proteomes" id="UP000885826"/>
    </source>
</evidence>
<dbReference type="GO" id="GO:0030288">
    <property type="term" value="C:outer membrane-bounded periplasmic space"/>
    <property type="evidence" value="ECO:0007669"/>
    <property type="project" value="TreeGrafter"/>
</dbReference>
<dbReference type="Gene3D" id="3.30.750.44">
    <property type="match status" value="1"/>
</dbReference>
<dbReference type="AlphaFoldDB" id="A0A9C9EPN6"/>
<organism evidence="7 8">
    <name type="scientific">candidate division WOR-3 bacterium</name>
    <dbReference type="NCBI Taxonomy" id="2052148"/>
    <lineage>
        <taxon>Bacteria</taxon>
        <taxon>Bacteria division WOR-3</taxon>
    </lineage>
</organism>
<dbReference type="InterPro" id="IPR041489">
    <property type="entry name" value="PDZ_6"/>
</dbReference>
<dbReference type="FunFam" id="2.30.42.10:FF:000063">
    <property type="entry name" value="Peptidase, S41 family"/>
    <property type="match status" value="1"/>
</dbReference>
<dbReference type="InterPro" id="IPR005151">
    <property type="entry name" value="Tail-specific_protease"/>
</dbReference>
<dbReference type="CDD" id="cd06782">
    <property type="entry name" value="cpPDZ_CPP-like"/>
    <property type="match status" value="1"/>
</dbReference>
<keyword evidence="4 5" id="KW-0720">Serine protease</keyword>
<dbReference type="PANTHER" id="PTHR32060:SF30">
    <property type="entry name" value="CARBOXY-TERMINAL PROCESSING PROTEASE CTPA"/>
    <property type="match status" value="1"/>
</dbReference>
<comment type="similarity">
    <text evidence="1 5">Belongs to the peptidase S41A family.</text>
</comment>
<feature type="domain" description="PDZ" evidence="6">
    <location>
        <begin position="84"/>
        <end position="149"/>
    </location>
</feature>
<dbReference type="Gene3D" id="2.30.42.10">
    <property type="match status" value="1"/>
</dbReference>
<sequence length="513" mass="56838">MKKKIIILVGLSLLCGIFIGSALWAKSDTYTQLRIFNKILKEIEGRYVDSIPSDSLIIGAIDGMINVLGDPHTDYLSKAEYEALMISTKGEFGGIGATIGKRNDQITVISPLEGTPAYRAGLLPGDAIIEVDGVPTKGKGVDVVVREIRGKPGTKVVLTISRTSISEPFEVEITRAIIKLDAVPYFGMIDHEIGYVQLASFSRRADSELKVAFDSLFSLGAQKIIFDLRLNSGGLLNEGVMVSEFFLPRNVDVVTTKGRLEGKRVFRTKRTYSYGDFPMITLVDGGSASASEIVAGALQDWERSLIIGTNTFGKGSVQHIIPFEDSTALRITTARWYTPSGRSIDKPPELQGTDLTDEAKDSLELEKKVFTTLGPLKRKVYGEGGITPDIVIEPPQMTSLETEIYTKGLNFDFVVQYTASHKNIDKNFEVTESVLDDFAAFLLKKGLEFNEAEFDSIKVNFKKRLKQDIYTNLWGLKEGYKIRVANDPLVKKAVEMLKEVKTQQELFRFVKGK</sequence>